<gene>
    <name evidence="1" type="ORF">NEF87_004834</name>
</gene>
<proteinExistence type="predicted"/>
<sequence length="35" mass="4162">MLPSILIFFVDKNEYIPKICQALALIFKRSYSRKD</sequence>
<protein>
    <submittedName>
        <fullName evidence="1">Uncharacterized protein</fullName>
    </submittedName>
</protein>
<organism evidence="1 2">
    <name type="scientific">Candidatus Lokiarchaeum ossiferum</name>
    <dbReference type="NCBI Taxonomy" id="2951803"/>
    <lineage>
        <taxon>Archaea</taxon>
        <taxon>Promethearchaeati</taxon>
        <taxon>Promethearchaeota</taxon>
        <taxon>Promethearchaeia</taxon>
        <taxon>Promethearchaeales</taxon>
        <taxon>Promethearchaeaceae</taxon>
        <taxon>Candidatus Lokiarchaeum</taxon>
    </lineage>
</organism>
<dbReference type="EMBL" id="CP104013">
    <property type="protein sequence ID" value="UYP48549.1"/>
    <property type="molecule type" value="Genomic_DNA"/>
</dbReference>
<name>A0ABY6HYE3_9ARCH</name>
<evidence type="ECO:0000313" key="2">
    <source>
        <dbReference type="Proteomes" id="UP001208689"/>
    </source>
</evidence>
<evidence type="ECO:0000313" key="1">
    <source>
        <dbReference type="EMBL" id="UYP48549.1"/>
    </source>
</evidence>
<reference evidence="1" key="1">
    <citation type="submission" date="2022-09" db="EMBL/GenBank/DDBJ databases">
        <title>Actin cytoskeleton and complex cell architecture in an #Asgard archaeon.</title>
        <authorList>
            <person name="Ponce Toledo R.I."/>
            <person name="Schleper C."/>
            <person name="Rodrigues Oliveira T."/>
            <person name="Wollweber F."/>
            <person name="Xu J."/>
            <person name="Rittmann S."/>
            <person name="Klingl A."/>
            <person name="Pilhofer M."/>
        </authorList>
    </citation>
    <scope>NUCLEOTIDE SEQUENCE</scope>
    <source>
        <strain evidence="1">B-35</strain>
    </source>
</reference>
<dbReference type="Proteomes" id="UP001208689">
    <property type="component" value="Chromosome"/>
</dbReference>
<accession>A0ABY6HYE3</accession>
<keyword evidence="2" id="KW-1185">Reference proteome</keyword>